<keyword evidence="3" id="KW-1185">Reference proteome</keyword>
<accession>A0A484MPH3</accession>
<reference evidence="2 3" key="1">
    <citation type="submission" date="2018-04" db="EMBL/GenBank/DDBJ databases">
        <authorList>
            <person name="Vogel A."/>
        </authorList>
    </citation>
    <scope>NUCLEOTIDE SEQUENCE [LARGE SCALE GENOMIC DNA]</scope>
</reference>
<sequence>MKSPNSELGFAGKQWMWILLPSRARKAAVNDGVARCALFAMNEETNISVEDEGNMDVDEANEEGDDGEARGLEGEDFTQIFMVDDDVWETKNFSRWRNLNWLCFDAFSRIDDYYFDIPKSSFNPGEDPRSERPLELKMGHSLLYYEMDEPWAGMYLREATDGARVAIEFFNKENKMGKTLRFQRLCRIRAYIFINRVVEYTSLHL</sequence>
<proteinExistence type="predicted"/>
<evidence type="ECO:0000256" key="1">
    <source>
        <dbReference type="SAM" id="MobiDB-lite"/>
    </source>
</evidence>
<evidence type="ECO:0000313" key="2">
    <source>
        <dbReference type="EMBL" id="VFQ89824.1"/>
    </source>
</evidence>
<dbReference type="AlphaFoldDB" id="A0A484MPH3"/>
<dbReference type="Proteomes" id="UP000595140">
    <property type="component" value="Unassembled WGS sequence"/>
</dbReference>
<organism evidence="2 3">
    <name type="scientific">Cuscuta campestris</name>
    <dbReference type="NCBI Taxonomy" id="132261"/>
    <lineage>
        <taxon>Eukaryota</taxon>
        <taxon>Viridiplantae</taxon>
        <taxon>Streptophyta</taxon>
        <taxon>Embryophyta</taxon>
        <taxon>Tracheophyta</taxon>
        <taxon>Spermatophyta</taxon>
        <taxon>Magnoliopsida</taxon>
        <taxon>eudicotyledons</taxon>
        <taxon>Gunneridae</taxon>
        <taxon>Pentapetalae</taxon>
        <taxon>asterids</taxon>
        <taxon>lamiids</taxon>
        <taxon>Solanales</taxon>
        <taxon>Convolvulaceae</taxon>
        <taxon>Cuscuteae</taxon>
        <taxon>Cuscuta</taxon>
        <taxon>Cuscuta subgen. Grammica</taxon>
        <taxon>Cuscuta sect. Cleistogrammica</taxon>
    </lineage>
</organism>
<gene>
    <name evidence="2" type="ORF">CCAM_LOCUS31600</name>
</gene>
<feature type="compositionally biased region" description="Acidic residues" evidence="1">
    <location>
        <begin position="49"/>
        <end position="66"/>
    </location>
</feature>
<protein>
    <submittedName>
        <fullName evidence="2">Uncharacterized protein</fullName>
    </submittedName>
</protein>
<evidence type="ECO:0000313" key="3">
    <source>
        <dbReference type="Proteomes" id="UP000595140"/>
    </source>
</evidence>
<feature type="region of interest" description="Disordered" evidence="1">
    <location>
        <begin position="49"/>
        <end position="71"/>
    </location>
</feature>
<dbReference type="EMBL" id="OOIL02003902">
    <property type="protein sequence ID" value="VFQ89824.1"/>
    <property type="molecule type" value="Genomic_DNA"/>
</dbReference>
<name>A0A484MPH3_9ASTE</name>